<feature type="transmembrane region" description="Helical" evidence="1">
    <location>
        <begin position="33"/>
        <end position="54"/>
    </location>
</feature>
<accession>A0A6B9SWN7</accession>
<protein>
    <submittedName>
        <fullName evidence="2">Uncharacterized protein</fullName>
    </submittedName>
</protein>
<name>A0A6B9SWN7_9CAUD</name>
<organism evidence="2 3">
    <name type="scientific">Vibrio phage VH1_2019</name>
    <dbReference type="NCBI Taxonomy" id="2686307"/>
    <lineage>
        <taxon>Viruses</taxon>
        <taxon>Duplodnaviria</taxon>
        <taxon>Heunggongvirae</taxon>
        <taxon>Uroviricota</taxon>
        <taxon>Caudoviricetes</taxon>
        <taxon>Pantevenvirales</taxon>
        <taxon>Straboviridae</taxon>
        <taxon>Schizotequatrovirus</taxon>
        <taxon>Schizotequatrovirus KVP40</taxon>
    </lineage>
</organism>
<keyword evidence="1" id="KW-0472">Membrane</keyword>
<proteinExistence type="predicted"/>
<reference evidence="2 3" key="1">
    <citation type="submission" date="2019-12" db="EMBL/GenBank/DDBJ databases">
        <authorList>
            <person name="Harris M."/>
            <person name="Ho T.C."/>
            <person name="Fruchtman H."/>
            <person name="Garin M."/>
            <person name="Kubatin V."/>
            <person name="Lu T."/>
            <person name="Xue L."/>
            <person name="Marr M.T."/>
        </authorList>
    </citation>
    <scope>NUCLEOTIDE SEQUENCE [LARGE SCALE GENOMIC DNA]</scope>
</reference>
<evidence type="ECO:0000313" key="3">
    <source>
        <dbReference type="Proteomes" id="UP000464957"/>
    </source>
</evidence>
<keyword evidence="1" id="KW-1133">Transmembrane helix</keyword>
<evidence type="ECO:0000256" key="1">
    <source>
        <dbReference type="SAM" id="Phobius"/>
    </source>
</evidence>
<dbReference type="Proteomes" id="UP000464957">
    <property type="component" value="Segment"/>
</dbReference>
<dbReference type="EMBL" id="MN794232">
    <property type="protein sequence ID" value="QHJ74234.1"/>
    <property type="molecule type" value="Genomic_DNA"/>
</dbReference>
<evidence type="ECO:0000313" key="2">
    <source>
        <dbReference type="EMBL" id="QHJ74234.1"/>
    </source>
</evidence>
<keyword evidence="1" id="KW-0812">Transmembrane</keyword>
<sequence>MTFFLGYLLIGALLTIAINPQLSKHFKQMGGESIILMNVASVVLSPLFVVILLIKKLFGKLK</sequence>
<gene>
    <name evidence="2" type="ORF">VH12019_00315</name>
</gene>